<keyword evidence="3" id="KW-1185">Reference proteome</keyword>
<dbReference type="PROSITE" id="PS51257">
    <property type="entry name" value="PROKAR_LIPOPROTEIN"/>
    <property type="match status" value="1"/>
</dbReference>
<reference evidence="2" key="1">
    <citation type="submission" date="2022-11" db="EMBL/GenBank/DDBJ databases">
        <title>Minimal conservation of predation-associated metabolite biosynthetic gene clusters underscores biosynthetic potential of Myxococcota including descriptions for ten novel species: Archangium lansinium sp. nov., Myxococcus landrumus sp. nov., Nannocystis bai.</title>
        <authorList>
            <person name="Ahearne A."/>
            <person name="Stevens C."/>
            <person name="Dowd S."/>
        </authorList>
    </citation>
    <scope>NUCLEOTIDE SEQUENCE</scope>
    <source>
        <strain evidence="2">Fl3</strain>
    </source>
</reference>
<evidence type="ECO:0000313" key="2">
    <source>
        <dbReference type="EMBL" id="WAS97514.1"/>
    </source>
</evidence>
<gene>
    <name evidence="2" type="ORF">O0S08_15320</name>
</gene>
<proteinExistence type="predicted"/>
<feature type="compositionally biased region" description="Pro residues" evidence="1">
    <location>
        <begin position="49"/>
        <end position="61"/>
    </location>
</feature>
<dbReference type="RefSeq" id="WP_269039885.1">
    <property type="nucleotide sequence ID" value="NZ_CP114040.1"/>
</dbReference>
<dbReference type="EMBL" id="CP114040">
    <property type="protein sequence ID" value="WAS97514.1"/>
    <property type="molecule type" value="Genomic_DNA"/>
</dbReference>
<dbReference type="Proteomes" id="UP001164459">
    <property type="component" value="Chromosome"/>
</dbReference>
<sequence>MNAARQGHEPHVRLAVAAAVLLACAPREAPRAPVTEPTPPAPTGDASPDPAPDPAAPPAPDPVASAQPEPAATDEPSAPPTPTGTWPFVAWDRAEAFTFNPIEYGPGVPLRVYEATKGWSPNIVERKPLSQAQAERAVEWTVATRGELEVSKCAFPRHAVVLYAGDAPVGSVNVCFECGDILVWPDFEPPASGPTAERRQRQQMKAYKRVFPEWQRFFRDELGLPLTLAAKP</sequence>
<feature type="region of interest" description="Disordered" evidence="1">
    <location>
        <begin position="29"/>
        <end position="87"/>
    </location>
</feature>
<name>A0ABY7HE00_9BACT</name>
<evidence type="ECO:0000313" key="3">
    <source>
        <dbReference type="Proteomes" id="UP001164459"/>
    </source>
</evidence>
<evidence type="ECO:0000256" key="1">
    <source>
        <dbReference type="SAM" id="MobiDB-lite"/>
    </source>
</evidence>
<protein>
    <submittedName>
        <fullName evidence="2">Uncharacterized protein</fullName>
    </submittedName>
</protein>
<organism evidence="2 3">
    <name type="scientific">Nannocystis punicea</name>
    <dbReference type="NCBI Taxonomy" id="2995304"/>
    <lineage>
        <taxon>Bacteria</taxon>
        <taxon>Pseudomonadati</taxon>
        <taxon>Myxococcota</taxon>
        <taxon>Polyangia</taxon>
        <taxon>Nannocystales</taxon>
        <taxon>Nannocystaceae</taxon>
        <taxon>Nannocystis</taxon>
    </lineage>
</organism>
<accession>A0ABY7HE00</accession>